<proteinExistence type="predicted"/>
<evidence type="ECO:0000313" key="2">
    <source>
        <dbReference type="EMBL" id="PAN07939.1"/>
    </source>
</evidence>
<evidence type="ECO:0000256" key="1">
    <source>
        <dbReference type="SAM" id="MobiDB-lite"/>
    </source>
</evidence>
<dbReference type="InterPro" id="IPR006502">
    <property type="entry name" value="PDDEXK-like"/>
</dbReference>
<dbReference type="EMBL" id="CM008046">
    <property type="protein sequence ID" value="PAN07939.1"/>
    <property type="molecule type" value="Genomic_DNA"/>
</dbReference>
<feature type="region of interest" description="Disordered" evidence="1">
    <location>
        <begin position="256"/>
        <end position="282"/>
    </location>
</feature>
<dbReference type="Gramene" id="PAN07939">
    <property type="protein sequence ID" value="PAN07939"/>
    <property type="gene ID" value="PAHAL_1G374600"/>
</dbReference>
<sequence>MVTMEPLGAYKKATAALDEAARARLRGPFTRDTAPSPAPSRRADADDGLMDLVDEFYNGYGEHGADGAAAKDAVAARAKEWKETLRLTLAGAAADAAAARIRAEAERIVRDAGSAVVVGGGGMRKHLAERLRARGFNAGLCRSSWERTSRVPAPGSHEYVEVTTAGFSPSASSRYIVEVNVAAEFEIARPSAQYQDLLSSLPPVLVATPEAMRELAAAMCGAAAESIRGAGMHVPPWRRAVYAQAKWSGQFERVEAAAGPRPEAGARAAARTRRPGGRKNCGMEMGRREVAMGREALVSVRPLFRGL</sequence>
<feature type="compositionally biased region" description="Low complexity" evidence="1">
    <location>
        <begin position="256"/>
        <end position="269"/>
    </location>
</feature>
<feature type="region of interest" description="Disordered" evidence="1">
    <location>
        <begin position="26"/>
        <end position="45"/>
    </location>
</feature>
<dbReference type="PANTHER" id="PTHR31579">
    <property type="entry name" value="OS03G0796600 PROTEIN"/>
    <property type="match status" value="1"/>
</dbReference>
<dbReference type="NCBIfam" id="TIGR01615">
    <property type="entry name" value="A_thal_3542"/>
    <property type="match status" value="1"/>
</dbReference>
<reference evidence="2" key="1">
    <citation type="submission" date="2018-04" db="EMBL/GenBank/DDBJ databases">
        <title>WGS assembly of Panicum hallii.</title>
        <authorList>
            <person name="Lovell J."/>
            <person name="Jenkins J."/>
            <person name="Lowry D."/>
            <person name="Mamidi S."/>
            <person name="Sreedasyam A."/>
            <person name="Weng X."/>
            <person name="Barry K."/>
            <person name="Bonette J."/>
            <person name="Campitelli B."/>
            <person name="Daum C."/>
            <person name="Gordon S."/>
            <person name="Gould B."/>
            <person name="Lipzen A."/>
            <person name="Macqueen A."/>
            <person name="Palacio-Mejia J."/>
            <person name="Plott C."/>
            <person name="Shakirov E."/>
            <person name="Shu S."/>
            <person name="Yoshinaga Y."/>
            <person name="Zane M."/>
            <person name="Rokhsar D."/>
            <person name="Grimwood J."/>
            <person name="Schmutz J."/>
            <person name="Juenger T."/>
        </authorList>
    </citation>
    <scope>NUCLEOTIDE SEQUENCE [LARGE SCALE GENOMIC DNA]</scope>
    <source>
        <strain evidence="2">FIL2</strain>
    </source>
</reference>
<dbReference type="Proteomes" id="UP000243499">
    <property type="component" value="Chromosome 1"/>
</dbReference>
<dbReference type="AlphaFoldDB" id="A0A2S3GSR0"/>
<dbReference type="Pfam" id="PF04720">
    <property type="entry name" value="PDDEXK_6"/>
    <property type="match status" value="1"/>
</dbReference>
<gene>
    <name evidence="2" type="ORF">PAHAL_1G374600</name>
</gene>
<protein>
    <submittedName>
        <fullName evidence="2">Uncharacterized protein</fullName>
    </submittedName>
</protein>
<organism evidence="2">
    <name type="scientific">Panicum hallii</name>
    <dbReference type="NCBI Taxonomy" id="206008"/>
    <lineage>
        <taxon>Eukaryota</taxon>
        <taxon>Viridiplantae</taxon>
        <taxon>Streptophyta</taxon>
        <taxon>Embryophyta</taxon>
        <taxon>Tracheophyta</taxon>
        <taxon>Spermatophyta</taxon>
        <taxon>Magnoliopsida</taxon>
        <taxon>Liliopsida</taxon>
        <taxon>Poales</taxon>
        <taxon>Poaceae</taxon>
        <taxon>PACMAD clade</taxon>
        <taxon>Panicoideae</taxon>
        <taxon>Panicodae</taxon>
        <taxon>Paniceae</taxon>
        <taxon>Panicinae</taxon>
        <taxon>Panicum</taxon>
        <taxon>Panicum sect. Panicum</taxon>
    </lineage>
</organism>
<dbReference type="PANTHER" id="PTHR31579:SF42">
    <property type="entry name" value="DUF506 FAMILY PROTEIN (DUF506)"/>
    <property type="match status" value="1"/>
</dbReference>
<name>A0A2S3GSR0_9POAL</name>
<accession>A0A2S3GSR0</accession>